<dbReference type="STRING" id="460384.SAMN05216313_15021"/>
<organism evidence="1 2">
    <name type="scientific">Enterocloster lavalensis</name>
    <dbReference type="NCBI Taxonomy" id="460384"/>
    <lineage>
        <taxon>Bacteria</taxon>
        <taxon>Bacillati</taxon>
        <taxon>Bacillota</taxon>
        <taxon>Clostridia</taxon>
        <taxon>Lachnospirales</taxon>
        <taxon>Lachnospiraceae</taxon>
        <taxon>Enterocloster</taxon>
    </lineage>
</organism>
<protein>
    <recommendedName>
        <fullName evidence="3">Phage protein</fullName>
    </recommendedName>
</protein>
<proteinExistence type="predicted"/>
<gene>
    <name evidence="1" type="ORF">SAMN05216313_15021</name>
</gene>
<sequence length="50" mass="5966">MDNSKNSGISEEYICDDSIYEPGGLMDRIRSMSDDEFEKYIKEQRKQEQR</sequence>
<evidence type="ECO:0000313" key="1">
    <source>
        <dbReference type="EMBL" id="SEU19399.1"/>
    </source>
</evidence>
<dbReference type="RefSeq" id="WP_166435108.1">
    <property type="nucleotide sequence ID" value="NZ_CAKXUV010000015.1"/>
</dbReference>
<keyword evidence="2" id="KW-1185">Reference proteome</keyword>
<dbReference type="Proteomes" id="UP000198508">
    <property type="component" value="Unassembled WGS sequence"/>
</dbReference>
<name>A0A1I0K6Z1_9FIRM</name>
<evidence type="ECO:0008006" key="3">
    <source>
        <dbReference type="Google" id="ProtNLM"/>
    </source>
</evidence>
<evidence type="ECO:0000313" key="2">
    <source>
        <dbReference type="Proteomes" id="UP000198508"/>
    </source>
</evidence>
<accession>A0A1I0K6Z1</accession>
<dbReference type="EMBL" id="FOIM01000050">
    <property type="protein sequence ID" value="SEU19399.1"/>
    <property type="molecule type" value="Genomic_DNA"/>
</dbReference>
<dbReference type="AlphaFoldDB" id="A0A1I0K6Z1"/>
<reference evidence="2" key="1">
    <citation type="submission" date="2016-10" db="EMBL/GenBank/DDBJ databases">
        <authorList>
            <person name="Varghese N."/>
            <person name="Submissions S."/>
        </authorList>
    </citation>
    <scope>NUCLEOTIDE SEQUENCE [LARGE SCALE GENOMIC DNA]</scope>
    <source>
        <strain evidence="2">NLAE-zl-G277</strain>
    </source>
</reference>